<comment type="similarity">
    <text evidence="1">Belongs to the N(4)/N(6)-methyltransferase family. N(4) subfamily.</text>
</comment>
<evidence type="ECO:0000256" key="5">
    <source>
        <dbReference type="ARBA" id="ARBA00022691"/>
    </source>
</evidence>
<keyword evidence="7" id="KW-0238">DNA-binding</keyword>
<proteinExistence type="inferred from homology"/>
<dbReference type="GO" id="GO:0015667">
    <property type="term" value="F:site-specific DNA-methyltransferase (cytosine-N4-specific) activity"/>
    <property type="evidence" value="ECO:0007669"/>
    <property type="project" value="UniProtKB-EC"/>
</dbReference>
<reference evidence="10" key="1">
    <citation type="journal article" date="2014" name="Front. Microbiol.">
        <title>High frequency of phylogenetically diverse reductive dehalogenase-homologous genes in deep subseafloor sedimentary metagenomes.</title>
        <authorList>
            <person name="Kawai M."/>
            <person name="Futagami T."/>
            <person name="Toyoda A."/>
            <person name="Takaki Y."/>
            <person name="Nishi S."/>
            <person name="Hori S."/>
            <person name="Arai W."/>
            <person name="Tsubouchi T."/>
            <person name="Morono Y."/>
            <person name="Uchiyama I."/>
            <person name="Ito T."/>
            <person name="Fujiyama A."/>
            <person name="Inagaki F."/>
            <person name="Takami H."/>
        </authorList>
    </citation>
    <scope>NUCLEOTIDE SEQUENCE</scope>
    <source>
        <strain evidence="10">Expedition CK06-06</strain>
    </source>
</reference>
<dbReference type="InterPro" id="IPR017985">
    <property type="entry name" value="MeTrfase_CN4_CS"/>
</dbReference>
<dbReference type="Pfam" id="PF01555">
    <property type="entry name" value="N6_N4_Mtase"/>
    <property type="match status" value="1"/>
</dbReference>
<dbReference type="GO" id="GO:0009307">
    <property type="term" value="P:DNA restriction-modification system"/>
    <property type="evidence" value="ECO:0007669"/>
    <property type="project" value="UniProtKB-KW"/>
</dbReference>
<keyword evidence="6" id="KW-0680">Restriction system</keyword>
<accession>X1B3S0</accession>
<keyword evidence="3" id="KW-0489">Methyltransferase</keyword>
<protein>
    <recommendedName>
        <fullName evidence="2">site-specific DNA-methyltransferase (cytosine-N(4)-specific)</fullName>
        <ecNumber evidence="2">2.1.1.113</ecNumber>
    </recommendedName>
</protein>
<evidence type="ECO:0000256" key="7">
    <source>
        <dbReference type="ARBA" id="ARBA00023125"/>
    </source>
</evidence>
<dbReference type="InterPro" id="IPR002941">
    <property type="entry name" value="DNA_methylase_N4/N6"/>
</dbReference>
<keyword evidence="4" id="KW-0808">Transferase</keyword>
<evidence type="ECO:0000256" key="8">
    <source>
        <dbReference type="ARBA" id="ARBA00049120"/>
    </source>
</evidence>
<evidence type="ECO:0000259" key="9">
    <source>
        <dbReference type="Pfam" id="PF01555"/>
    </source>
</evidence>
<evidence type="ECO:0000313" key="10">
    <source>
        <dbReference type="EMBL" id="GAG78853.1"/>
    </source>
</evidence>
<dbReference type="GO" id="GO:0008170">
    <property type="term" value="F:N-methyltransferase activity"/>
    <property type="evidence" value="ECO:0007669"/>
    <property type="project" value="InterPro"/>
</dbReference>
<name>X1B3S0_9ZZZZ</name>
<dbReference type="SUPFAM" id="SSF53335">
    <property type="entry name" value="S-adenosyl-L-methionine-dependent methyltransferases"/>
    <property type="match status" value="1"/>
</dbReference>
<dbReference type="EC" id="2.1.1.113" evidence="2"/>
<organism evidence="10">
    <name type="scientific">marine sediment metagenome</name>
    <dbReference type="NCBI Taxonomy" id="412755"/>
    <lineage>
        <taxon>unclassified sequences</taxon>
        <taxon>metagenomes</taxon>
        <taxon>ecological metagenomes</taxon>
    </lineage>
</organism>
<dbReference type="EMBL" id="BART01018855">
    <property type="protein sequence ID" value="GAG78853.1"/>
    <property type="molecule type" value="Genomic_DNA"/>
</dbReference>
<dbReference type="InterPro" id="IPR029063">
    <property type="entry name" value="SAM-dependent_MTases_sf"/>
</dbReference>
<dbReference type="InterPro" id="IPR001091">
    <property type="entry name" value="RM_Methyltransferase"/>
</dbReference>
<evidence type="ECO:0000256" key="1">
    <source>
        <dbReference type="ARBA" id="ARBA00010203"/>
    </source>
</evidence>
<evidence type="ECO:0000256" key="4">
    <source>
        <dbReference type="ARBA" id="ARBA00022679"/>
    </source>
</evidence>
<feature type="non-terminal residue" evidence="10">
    <location>
        <position position="107"/>
    </location>
</feature>
<evidence type="ECO:0000256" key="6">
    <source>
        <dbReference type="ARBA" id="ARBA00022747"/>
    </source>
</evidence>
<comment type="caution">
    <text evidence="10">The sequence shown here is derived from an EMBL/GenBank/DDBJ whole genome shotgun (WGS) entry which is preliminary data.</text>
</comment>
<feature type="domain" description="DNA methylase N-4/N-6" evidence="9">
    <location>
        <begin position="24"/>
        <end position="97"/>
    </location>
</feature>
<dbReference type="GO" id="GO:0003677">
    <property type="term" value="F:DNA binding"/>
    <property type="evidence" value="ECO:0007669"/>
    <property type="project" value="UniProtKB-KW"/>
</dbReference>
<comment type="catalytic activity">
    <reaction evidence="8">
        <text>a 2'-deoxycytidine in DNA + S-adenosyl-L-methionine = an N(4)-methyl-2'-deoxycytidine in DNA + S-adenosyl-L-homocysteine + H(+)</text>
        <dbReference type="Rhea" id="RHEA:16857"/>
        <dbReference type="Rhea" id="RHEA-COMP:11369"/>
        <dbReference type="Rhea" id="RHEA-COMP:13674"/>
        <dbReference type="ChEBI" id="CHEBI:15378"/>
        <dbReference type="ChEBI" id="CHEBI:57856"/>
        <dbReference type="ChEBI" id="CHEBI:59789"/>
        <dbReference type="ChEBI" id="CHEBI:85452"/>
        <dbReference type="ChEBI" id="CHEBI:137933"/>
        <dbReference type="EC" id="2.1.1.113"/>
    </reaction>
</comment>
<dbReference type="PRINTS" id="PR00508">
    <property type="entry name" value="S21N4MTFRASE"/>
</dbReference>
<dbReference type="GO" id="GO:0032259">
    <property type="term" value="P:methylation"/>
    <property type="evidence" value="ECO:0007669"/>
    <property type="project" value="UniProtKB-KW"/>
</dbReference>
<keyword evidence="5" id="KW-0949">S-adenosyl-L-methionine</keyword>
<dbReference type="AlphaFoldDB" id="X1B3S0"/>
<dbReference type="Gene3D" id="3.40.50.150">
    <property type="entry name" value="Vaccinia Virus protein VP39"/>
    <property type="match status" value="1"/>
</dbReference>
<evidence type="ECO:0000256" key="3">
    <source>
        <dbReference type="ARBA" id="ARBA00022603"/>
    </source>
</evidence>
<dbReference type="PROSITE" id="PS00093">
    <property type="entry name" value="N4_MTASE"/>
    <property type="match status" value="1"/>
</dbReference>
<sequence>MIETYHRIMHRDSRDLSFIESGCVDLVVTSPPYPMIEMWDETFAELNPAIEQALAEEDGYKAFELMHLELDKVWSELYRVLRSGGIMCINIGDATRSLGKRFRLYPN</sequence>
<gene>
    <name evidence="10" type="ORF">S01H4_35454</name>
</gene>
<evidence type="ECO:0000256" key="2">
    <source>
        <dbReference type="ARBA" id="ARBA00012185"/>
    </source>
</evidence>